<dbReference type="Proteomes" id="UP000290218">
    <property type="component" value="Unassembled WGS sequence"/>
</dbReference>
<protein>
    <submittedName>
        <fullName evidence="3">Uncharacterized protein</fullName>
    </submittedName>
</protein>
<name>A0A4V1M6N6_9BACT</name>
<dbReference type="EMBL" id="SDHX01000001">
    <property type="protein sequence ID" value="RXK56029.1"/>
    <property type="molecule type" value="Genomic_DNA"/>
</dbReference>
<keyword evidence="4" id="KW-1185">Reference proteome</keyword>
<dbReference type="AlphaFoldDB" id="A0A4V1M6N6"/>
<feature type="chain" id="PRO_5020638995" evidence="2">
    <location>
        <begin position="25"/>
        <end position="146"/>
    </location>
</feature>
<proteinExistence type="predicted"/>
<sequence length="146" mass="17236">MNLKATVLTLAATAFAFTPKPAVAGDKEAALVGGLIGGIILGAVLADADDHDTRVVVASHNHRYYDHNRHDDGYWKRVEVRTWVPGYWVSERRHGRTHRYYVEGHYEVRTDRVWVSYDRHNRYDRNDRHDDRRNGYDNRRDRDYRR</sequence>
<keyword evidence="2" id="KW-0732">Signal</keyword>
<comment type="caution">
    <text evidence="3">The sequence shown here is derived from an EMBL/GenBank/DDBJ whole genome shotgun (WGS) entry which is preliminary data.</text>
</comment>
<accession>A0A4V1M6N6</accession>
<feature type="signal peptide" evidence="2">
    <location>
        <begin position="1"/>
        <end position="24"/>
    </location>
</feature>
<gene>
    <name evidence="3" type="ORF">ESB00_09165</name>
</gene>
<feature type="region of interest" description="Disordered" evidence="1">
    <location>
        <begin position="125"/>
        <end position="146"/>
    </location>
</feature>
<evidence type="ECO:0000313" key="3">
    <source>
        <dbReference type="EMBL" id="RXK56029.1"/>
    </source>
</evidence>
<evidence type="ECO:0000256" key="1">
    <source>
        <dbReference type="SAM" id="MobiDB-lite"/>
    </source>
</evidence>
<dbReference type="RefSeq" id="WP_129047396.1">
    <property type="nucleotide sequence ID" value="NZ_SDHX01000001.1"/>
</dbReference>
<evidence type="ECO:0000313" key="4">
    <source>
        <dbReference type="Proteomes" id="UP000290218"/>
    </source>
</evidence>
<organism evidence="3 4">
    <name type="scientific">Oleiharenicola lentus</name>
    <dbReference type="NCBI Taxonomy" id="2508720"/>
    <lineage>
        <taxon>Bacteria</taxon>
        <taxon>Pseudomonadati</taxon>
        <taxon>Verrucomicrobiota</taxon>
        <taxon>Opitutia</taxon>
        <taxon>Opitutales</taxon>
        <taxon>Opitutaceae</taxon>
        <taxon>Oleiharenicola</taxon>
    </lineage>
</organism>
<reference evidence="3 4" key="1">
    <citation type="submission" date="2019-01" db="EMBL/GenBank/DDBJ databases">
        <title>Lacunisphaera sp. strain TWA-58.</title>
        <authorList>
            <person name="Chen W.-M."/>
        </authorList>
    </citation>
    <scope>NUCLEOTIDE SEQUENCE [LARGE SCALE GENOMIC DNA]</scope>
    <source>
        <strain evidence="3 4">TWA-58</strain>
    </source>
</reference>
<dbReference type="OrthoDB" id="200416at2"/>
<evidence type="ECO:0000256" key="2">
    <source>
        <dbReference type="SAM" id="SignalP"/>
    </source>
</evidence>